<dbReference type="RefSeq" id="XP_018062676.1">
    <property type="nucleotide sequence ID" value="XM_018217924.1"/>
</dbReference>
<accession>A0A132B7J1</accession>
<organism evidence="6 7">
    <name type="scientific">Mollisia scopiformis</name>
    <name type="common">Conifer needle endophyte fungus</name>
    <name type="synonym">Phialocephala scopiformis</name>
    <dbReference type="NCBI Taxonomy" id="149040"/>
    <lineage>
        <taxon>Eukaryota</taxon>
        <taxon>Fungi</taxon>
        <taxon>Dikarya</taxon>
        <taxon>Ascomycota</taxon>
        <taxon>Pezizomycotina</taxon>
        <taxon>Leotiomycetes</taxon>
        <taxon>Helotiales</taxon>
        <taxon>Mollisiaceae</taxon>
        <taxon>Mollisia</taxon>
    </lineage>
</organism>
<sequence length="488" mass="51813">MQSSQARTVLTVPLVVIARPIVPFYGTSANGFTAPPRGWNSFGLQALGTNSLALNQMNVQTQCDLLNATAGYTLCSIDSGWSGNGGDPFGRLVPDPSSFPDLAGLADELHAQGKLLGVYILPGAFSSDADVTVEGTDIQLGTLFDTSQPSYNLRQTFDFSKDGVQQWHNSVINNFAAIGVDMIKMDYMTPGSPDAGESLPANNSLAAVAYHNAIAQSGRQMPLDLSWKLDRDNLGDWLTWKNNADSLRTDQDINNSGQPTLVSFATVQRAIENYRIFINQQEEDPTRQGLPIKIHPDMDNMYTGNAAALTGVSDVERYTIAIHWVGAGANLITGSDLTQIDTLGQELLYDPELLSIADFTANFPMQPKNPIGSSIPGSQASVQLQAWIAGPNNDNQNAVVVLANYGPDQGQGGFGTSLEGTQLVNISLADLGIAAGQPNGATAWSVRRVLGGGGQGGPDHTDLGTTSTFIASELGPGESVLYKFAAMN</sequence>
<keyword evidence="7" id="KW-1185">Reference proteome</keyword>
<dbReference type="PANTHER" id="PTHR11452">
    <property type="entry name" value="ALPHA-GALACTOSIDASE/ALPHA-N-ACETYLGALACTOSAMINIDASE"/>
    <property type="match status" value="1"/>
</dbReference>
<evidence type="ECO:0000256" key="5">
    <source>
        <dbReference type="ARBA" id="ARBA00023295"/>
    </source>
</evidence>
<dbReference type="GO" id="GO:0005975">
    <property type="term" value="P:carbohydrate metabolic process"/>
    <property type="evidence" value="ECO:0007669"/>
    <property type="project" value="InterPro"/>
</dbReference>
<keyword evidence="4 6" id="KW-0378">Hydrolase</keyword>
<gene>
    <name evidence="6" type="ORF">LY89DRAFT_711723</name>
</gene>
<keyword evidence="5" id="KW-0326">Glycosidase</keyword>
<dbReference type="SUPFAM" id="SSF51445">
    <property type="entry name" value="(Trans)glycosidases"/>
    <property type="match status" value="1"/>
</dbReference>
<evidence type="ECO:0000256" key="4">
    <source>
        <dbReference type="ARBA" id="ARBA00022801"/>
    </source>
</evidence>
<dbReference type="InterPro" id="IPR017853">
    <property type="entry name" value="GH"/>
</dbReference>
<protein>
    <recommendedName>
        <fullName evidence="3">alpha-galactosidase</fullName>
        <ecNumber evidence="3">3.2.1.22</ecNumber>
    </recommendedName>
</protein>
<reference evidence="6 7" key="1">
    <citation type="submission" date="2015-10" db="EMBL/GenBank/DDBJ databases">
        <title>Full genome of DAOMC 229536 Phialocephala scopiformis, a fungal endophyte of spruce producing the potent anti-insectan compound rugulosin.</title>
        <authorList>
            <consortium name="DOE Joint Genome Institute"/>
            <person name="Walker A.K."/>
            <person name="Frasz S.L."/>
            <person name="Seifert K.A."/>
            <person name="Miller J.D."/>
            <person name="Mondo S.J."/>
            <person name="Labutti K."/>
            <person name="Lipzen A."/>
            <person name="Dockter R."/>
            <person name="Kennedy M."/>
            <person name="Grigoriev I.V."/>
            <person name="Spatafora J.W."/>
        </authorList>
    </citation>
    <scope>NUCLEOTIDE SEQUENCE [LARGE SCALE GENOMIC DNA]</scope>
    <source>
        <strain evidence="6 7">CBS 120377</strain>
    </source>
</reference>
<dbReference type="Proteomes" id="UP000070700">
    <property type="component" value="Unassembled WGS sequence"/>
</dbReference>
<comment type="catalytic activity">
    <reaction evidence="1">
        <text>Hydrolysis of terminal, non-reducing alpha-D-galactose residues in alpha-D-galactosides, including galactose oligosaccharides, galactomannans and galactolipids.</text>
        <dbReference type="EC" id="3.2.1.22"/>
    </reaction>
</comment>
<dbReference type="Gene3D" id="3.20.20.70">
    <property type="entry name" value="Aldolase class I"/>
    <property type="match status" value="1"/>
</dbReference>
<dbReference type="GO" id="GO:0004557">
    <property type="term" value="F:alpha-galactosidase activity"/>
    <property type="evidence" value="ECO:0007669"/>
    <property type="project" value="UniProtKB-EC"/>
</dbReference>
<dbReference type="OrthoDB" id="5795902at2759"/>
<evidence type="ECO:0000313" key="6">
    <source>
        <dbReference type="EMBL" id="KUJ08321.1"/>
    </source>
</evidence>
<dbReference type="EC" id="3.2.1.22" evidence="3"/>
<dbReference type="EMBL" id="KQ947436">
    <property type="protein sequence ID" value="KUJ08321.1"/>
    <property type="molecule type" value="Genomic_DNA"/>
</dbReference>
<comment type="similarity">
    <text evidence="2">Belongs to the glycosyl hydrolase 27 family.</text>
</comment>
<dbReference type="InterPro" id="IPR013785">
    <property type="entry name" value="Aldolase_TIM"/>
</dbReference>
<dbReference type="GeneID" id="28827650"/>
<dbReference type="InParanoid" id="A0A132B7J1"/>
<evidence type="ECO:0000256" key="3">
    <source>
        <dbReference type="ARBA" id="ARBA00012755"/>
    </source>
</evidence>
<dbReference type="InterPro" id="IPR002241">
    <property type="entry name" value="Glyco_hydro_27"/>
</dbReference>
<dbReference type="PANTHER" id="PTHR11452:SF33">
    <property type="entry name" value="ALPHA-GALACTOSIDASE 2"/>
    <property type="match status" value="1"/>
</dbReference>
<dbReference type="AlphaFoldDB" id="A0A132B7J1"/>
<proteinExistence type="inferred from homology"/>
<evidence type="ECO:0000256" key="2">
    <source>
        <dbReference type="ARBA" id="ARBA00009743"/>
    </source>
</evidence>
<dbReference type="CDD" id="cd14792">
    <property type="entry name" value="GH27"/>
    <property type="match status" value="1"/>
</dbReference>
<evidence type="ECO:0000256" key="1">
    <source>
        <dbReference type="ARBA" id="ARBA00001255"/>
    </source>
</evidence>
<evidence type="ECO:0000313" key="7">
    <source>
        <dbReference type="Proteomes" id="UP000070700"/>
    </source>
</evidence>
<name>A0A132B7J1_MOLSC</name>
<dbReference type="KEGG" id="psco:LY89DRAFT_711723"/>